<dbReference type="Gene3D" id="1.25.10.10">
    <property type="entry name" value="Leucine-rich Repeat Variant"/>
    <property type="match status" value="1"/>
</dbReference>
<accession>A0AAP3E4I2</accession>
<dbReference type="Proteomes" id="UP001321018">
    <property type="component" value="Unassembled WGS sequence"/>
</dbReference>
<reference evidence="2" key="1">
    <citation type="submission" date="2022-09" db="EMBL/GenBank/DDBJ databases">
        <title>Enrichment on poylsaccharides allowed isolation of novel metabolic and taxonomic groups of Haloarchaea.</title>
        <authorList>
            <person name="Sorokin D.Y."/>
            <person name="Elcheninov A.G."/>
            <person name="Khizhniak T.V."/>
            <person name="Kolganova T.V."/>
            <person name="Kublanov I.V."/>
        </authorList>
    </citation>
    <scope>NUCLEOTIDE SEQUENCE</scope>
    <source>
        <strain evidence="2">AArc-xg1-1</strain>
    </source>
</reference>
<dbReference type="InterPro" id="IPR011989">
    <property type="entry name" value="ARM-like"/>
</dbReference>
<evidence type="ECO:0000313" key="2">
    <source>
        <dbReference type="EMBL" id="MCU4744380.1"/>
    </source>
</evidence>
<feature type="region of interest" description="Disordered" evidence="1">
    <location>
        <begin position="235"/>
        <end position="335"/>
    </location>
</feature>
<feature type="compositionally biased region" description="Basic and acidic residues" evidence="1">
    <location>
        <begin position="311"/>
        <end position="321"/>
    </location>
</feature>
<feature type="compositionally biased region" description="Polar residues" evidence="1">
    <location>
        <begin position="236"/>
        <end position="245"/>
    </location>
</feature>
<evidence type="ECO:0000313" key="3">
    <source>
        <dbReference type="Proteomes" id="UP001321018"/>
    </source>
</evidence>
<protein>
    <submittedName>
        <fullName evidence="2">Uncharacterized protein</fullName>
    </submittedName>
</protein>
<feature type="region of interest" description="Disordered" evidence="1">
    <location>
        <begin position="526"/>
        <end position="563"/>
    </location>
</feature>
<evidence type="ECO:0000256" key="1">
    <source>
        <dbReference type="SAM" id="MobiDB-lite"/>
    </source>
</evidence>
<name>A0AAP3E4I2_9EURY</name>
<dbReference type="EMBL" id="JAOPKA010000027">
    <property type="protein sequence ID" value="MCU4744380.1"/>
    <property type="molecule type" value="Genomic_DNA"/>
</dbReference>
<organism evidence="2 3">
    <name type="scientific">Natronoglomus mannanivorans</name>
    <dbReference type="NCBI Taxonomy" id="2979990"/>
    <lineage>
        <taxon>Archaea</taxon>
        <taxon>Methanobacteriati</taxon>
        <taxon>Methanobacteriota</taxon>
        <taxon>Stenosarchaea group</taxon>
        <taxon>Halobacteria</taxon>
        <taxon>Halobacteriales</taxon>
        <taxon>Natrialbaceae</taxon>
        <taxon>Natronoglomus</taxon>
    </lineage>
</organism>
<proteinExistence type="predicted"/>
<dbReference type="SUPFAM" id="SSF48371">
    <property type="entry name" value="ARM repeat"/>
    <property type="match status" value="3"/>
</dbReference>
<sequence>MNSQDNRTISALRTGSNRETLRTLEQVAERPVETEVSIGEIVKVLDKEAESGKSRIVTDLKETKPADLREAALDALAAIADRQPAELSHPRTLESLAGVERKLPTAECVRVFSILASAAPRASARSLSRIYVPMIERYVPGQTDEVGVAATELLAIAVGHAPDYRPLRSLLHRARFHDSLQVRAVTIYALGAALSDAGALSDPFEELLAIDHDSDFDATDPRMELDAIERLDALQDESTSTQDSVIFQPGGALDTTATAPIDERSRSEQTDSGSGPDGRSTTLSEGEIGPGVDSETYGSTRLPLTENTDPSTERVGLRSEDEPTAPLDAPGSIDRGSRRRLLSQAQAIAAARALDGDDAAYRIGKARLEALLERESAAERTVVPHAIGHTLDFDTTERARAAKLLALGHVLSDDHTVRYVVLEAIERYLSEVDERTPLQRTLLTNEDTDPTRHVGVLVEHVIETFGESDRRAYELALDIYRNYGELLRHDIDPSRSAVSDRIARTAVSEQEDYRLRNKAQYLLGTSLVDDPFESHESTSTTGDGDEDEEESPQPWPSEVDDPVEWITTTYEEAESADETERCVLIASTLFEKSSDQLGREDVLSLWEMLSDASHHEQPEVRRRVPVAVATALRNHPAINWDTARYHVERAIEDEETDVQIQAINAVEMVLSEGVIEWSDLGPVDRIREITHSEQLTGRDPDVTPSRMDLQLVAHALSVLQTALEHNDLQWAAVEPHLKHASQSEVEVIRVSALQLATTGFYTNKTNWSEVEQFVWDAVHSQSDELTENALHTIRAAVAKGAVDWAVVDDALSTTFEQGSQAVMQRVLEVIGHGIQEGELTWSDVDSSLETAVDGGHELLACEAMRAVNVGIQGQTLEWEAVEELVWKGYRSESVTVTLQALNVAITGVEDGKLDWDQIGSLLEAAVDHDEAPVAGGAIKAVETGIGETIHWPDAKSVLSRTREHESENVVKHTHSAVSDVLRDDSVDDTLVVEFLHESLRGEDTTAADAAMVTTTVATAEMEARWELLRPLFRTGIEHPDAQVRERTAGAASGVFESDELEWDDATPFLWEALDDGSNEVAHRAIETVGKGLANGALAWRDVEGFLECAVRRGSDPELSSAAVGWIKRALIEKAVEWEQVRDVVRLGLDGSSEAVTEAIWALGTAINTNESISMGSIPEVALEASSDSAVYHLCQAFQVGTTEGVLEWETVEPYLERAVDRDDPEVKRAAVSAALSGVGADEYEWTSVDPFFRTTIERVNGELRTEFVRKLALAVRRGSVDWNDLESFLWRALIGYETDTAQYAIFTVGGLLNQGTASIEECKQYLSDAVRDHPSAVGLAVISVLSTEIDNGTIEWYDAQPILRTAIGSDDADLAFPAVRTLHLLLSDRSIPWSDAEPLLRDALVYEDESVGIEAIGAVLVGLYYERFDWSDVSGFLRSALDSRIDGAEESVCKAVHFVLSKKLAAWQDVQPFVHEALDRPSTADEAVMAAEIVAASAETRWDEIEEIVNLVFDEYDPEKAVRIARRGLVQGEFGWDNVGPLIQRGIDHDDEDVTVAALYAIGHGLSEGQVDWVTAEPYLITAIRGDSSQVAETAMRAANKGVLNGSQERAGIERCIEAAMAREERRITLLVLDLSQNLVLTNDVDWNDLESILWTCLRERTDDIARDAVGVVGASLQSTALEWSHVQEFLWKALEHENDDVTGEVMRAIRVGLQPGDLEWNDVESILWAGLGHRYGTTRASSLVAAAAGCESGTLVWDDARPIFEVAIDPEQPSAVRLQTIKTISVGVKEGQFQWQQIHEFLTEVDTTDDPDIALAVVESVRVAVSNDALTWDEIEPFIAEAVTSSIEPVAHEAVNTVGALVENASIGWSAVADVLRDALDHESERVQHEAVSVLNVGISEPAFGWHDVEEFVRQALEMESDDVVETALTGLARAIINQWPNRSETRFFLEQQLSAERTAVAKSAAEVVAIGADQGYFDSDSLVKLIELATVHDDEEVVRPGLVALDTALEAETIEWSEAEPTVRSVLDHESPSVVGGAFEILDDALHRSDVDVATVEAVVQRTFDVGNDTAAGRAVRTIRAAIAREELEWDDAEPNLRRALKRGGEPVVREVIVCLGDVVGIEAVDAPWTDLVSLLESALDSCESPPPSPIFGIVSGLSEETYPDVDTQAMFETLFDGFEAGMRDALVREALSDRAIVDDPAAQSLFASLLEDDDNGVQLAALETAARRFEPTNRRYVELLVDTVTRQAVAAPVRTRALELLVDGPESAVPGADLLTAIEMNIVAADPALQRTTLEVAVGGYRALGRDLRGALLESVLDRLFDSDEQGPVRTRAVATVAAISRDDRQRVVQALRRRESGRATIETFLGATPRIGPEIKIPMVSVLTRLESGSERPLPIQDRADRPKVQ</sequence>
<dbReference type="RefSeq" id="WP_338006186.1">
    <property type="nucleotide sequence ID" value="NZ_JAOPKA010000027.1"/>
</dbReference>
<gene>
    <name evidence="2" type="ORF">OB960_23695</name>
</gene>
<comment type="caution">
    <text evidence="2">The sequence shown here is derived from an EMBL/GenBank/DDBJ whole genome shotgun (WGS) entry which is preliminary data.</text>
</comment>
<dbReference type="InterPro" id="IPR016024">
    <property type="entry name" value="ARM-type_fold"/>
</dbReference>